<dbReference type="GeneID" id="14870432"/>
<dbReference type="SUPFAM" id="SSF54690">
    <property type="entry name" value="Molybdopterin synthase subunit MoaE"/>
    <property type="match status" value="1"/>
</dbReference>
<name>F4Q0B1_CACFS</name>
<proteinExistence type="predicted"/>
<dbReference type="PANTHER" id="PTHR23404">
    <property type="entry name" value="MOLYBDOPTERIN SYNTHASE RELATED"/>
    <property type="match status" value="1"/>
</dbReference>
<dbReference type="Proteomes" id="UP000007797">
    <property type="component" value="Unassembled WGS sequence"/>
</dbReference>
<dbReference type="OrthoDB" id="5531344at2759"/>
<dbReference type="AlphaFoldDB" id="F4Q0B1"/>
<keyword evidence="2" id="KW-1185">Reference proteome</keyword>
<dbReference type="Gene3D" id="3.90.1170.40">
    <property type="entry name" value="Molybdopterin biosynthesis MoaE subunit"/>
    <property type="match status" value="1"/>
</dbReference>
<organism evidence="1 2">
    <name type="scientific">Cavenderia fasciculata</name>
    <name type="common">Slime mold</name>
    <name type="synonym">Dictyostelium fasciculatum</name>
    <dbReference type="NCBI Taxonomy" id="261658"/>
    <lineage>
        <taxon>Eukaryota</taxon>
        <taxon>Amoebozoa</taxon>
        <taxon>Evosea</taxon>
        <taxon>Eumycetozoa</taxon>
        <taxon>Dictyostelia</taxon>
        <taxon>Acytosteliales</taxon>
        <taxon>Cavenderiaceae</taxon>
        <taxon>Cavenderia</taxon>
    </lineage>
</organism>
<protein>
    <submittedName>
        <fullName evidence="1">Molybdenum cofactor synthesis protein 2 large subunit</fullName>
    </submittedName>
</protein>
<dbReference type="EMBL" id="GL883018">
    <property type="protein sequence ID" value="EGG18262.1"/>
    <property type="molecule type" value="Genomic_DNA"/>
</dbReference>
<dbReference type="STRING" id="1054147.F4Q0B1"/>
<reference evidence="2" key="1">
    <citation type="journal article" date="2011" name="Genome Res.">
        <title>Phylogeny-wide analysis of social amoeba genomes highlights ancient origins for complex intercellular communication.</title>
        <authorList>
            <person name="Heidel A.J."/>
            <person name="Lawal H.M."/>
            <person name="Felder M."/>
            <person name="Schilde C."/>
            <person name="Helps N.R."/>
            <person name="Tunggal B."/>
            <person name="Rivero F."/>
            <person name="John U."/>
            <person name="Schleicher M."/>
            <person name="Eichinger L."/>
            <person name="Platzer M."/>
            <person name="Noegel A.A."/>
            <person name="Schaap P."/>
            <person name="Gloeckner G."/>
        </authorList>
    </citation>
    <scope>NUCLEOTIDE SEQUENCE [LARGE SCALE GENOMIC DNA]</scope>
    <source>
        <strain evidence="2">SH3</strain>
    </source>
</reference>
<accession>F4Q0B1</accession>
<dbReference type="GO" id="GO:0006777">
    <property type="term" value="P:Mo-molybdopterin cofactor biosynthetic process"/>
    <property type="evidence" value="ECO:0007669"/>
    <property type="project" value="InterPro"/>
</dbReference>
<dbReference type="RefSeq" id="XP_004357085.1">
    <property type="nucleotide sequence ID" value="XM_004357030.1"/>
</dbReference>
<dbReference type="OMA" id="HIAVCHR"/>
<dbReference type="InterPro" id="IPR003448">
    <property type="entry name" value="Mopterin_biosynth_MoaE"/>
</dbReference>
<sequence length="97" mass="11303">MTIINKIIDNDRNVYIEITNEKIDLMKYIDMVGDEKAGAISTFIGTTRDNFKGKQVLYLEYEAYIPMALKEIEKIINHLYQNFNIQNCSIIHNIITT</sequence>
<dbReference type="Pfam" id="PF02391">
    <property type="entry name" value="MoaE"/>
    <property type="match status" value="1"/>
</dbReference>
<dbReference type="InterPro" id="IPR036563">
    <property type="entry name" value="MoaE_sf"/>
</dbReference>
<evidence type="ECO:0000313" key="1">
    <source>
        <dbReference type="EMBL" id="EGG18262.1"/>
    </source>
</evidence>
<gene>
    <name evidence="1" type="primary">mocs2l</name>
    <name evidence="1" type="ORF">DFA_03754</name>
</gene>
<evidence type="ECO:0000313" key="2">
    <source>
        <dbReference type="Proteomes" id="UP000007797"/>
    </source>
</evidence>
<dbReference type="KEGG" id="dfa:DFA_03754"/>